<dbReference type="SUPFAM" id="SSF53383">
    <property type="entry name" value="PLP-dependent transferases"/>
    <property type="match status" value="1"/>
</dbReference>
<feature type="binding site" evidence="4">
    <location>
        <position position="251"/>
    </location>
    <ligand>
        <name>pyridoxal 5'-phosphate</name>
        <dbReference type="ChEBI" id="CHEBI:597326"/>
    </ligand>
</feature>
<keyword evidence="3 4" id="KW-0663">Pyridoxal phosphate</keyword>
<sequence length="465" mass="51465">MQDSIDDINDGALQRDAFVLPTFRSFVDEGSSDIAIEDLDKPCTYLCGNSLGALPKRADEYVRQELEIWAKRGVEGHFNHPEGRPWSSTDHINPLLAELVGARTDEVACMSTLTANLHLMMNSFYKPTPSRYKILCETKAFPSDQYAFASQVTLHGLDPQNAVLELSPRSGEYTLREDDILSTIEREGASIALVLFPAVQYYSGQWFPMERITRAAKTQGCTVGWDLAHGIGNVPMALHDWDVDFAVWCTYKYLNSGPGGIAGLFVHEKWADEHKPRYAGWWGHDPATRFAMPPHFEPVRGAQGFQQSNPSALCNAALMGALEVFRDAGMLPAVRRRSVRLTGAFYERLTKSRWYVPPERAASYGFDSTGKGAQGGSKEVHPAFTIITPADPEARGAQLSLLLLPADSGLMPRVFAGLKRRGVVGDEREPDVIRLSPAPLYNTWADCERAAEVLDAVFEELTLAP</sequence>
<keyword evidence="1 4" id="KW-0662">Pyridine nucleotide biosynthesis</keyword>
<reference evidence="7 8" key="1">
    <citation type="submission" date="2015-04" db="EMBL/GenBank/DDBJ databases">
        <title>Complete genome sequence of Schizopora paradoxa KUC8140, a cosmopolitan wood degrader in East Asia.</title>
        <authorList>
            <consortium name="DOE Joint Genome Institute"/>
            <person name="Min B."/>
            <person name="Park H."/>
            <person name="Jang Y."/>
            <person name="Kim J.-J."/>
            <person name="Kim K.H."/>
            <person name="Pangilinan J."/>
            <person name="Lipzen A."/>
            <person name="Riley R."/>
            <person name="Grigoriev I.V."/>
            <person name="Spatafora J.W."/>
            <person name="Choi I.-G."/>
        </authorList>
    </citation>
    <scope>NUCLEOTIDE SEQUENCE [LARGE SCALE GENOMIC DNA]</scope>
    <source>
        <strain evidence="7 8">KUC8140</strain>
    </source>
</reference>
<keyword evidence="4 5" id="KW-0963">Cytoplasm</keyword>
<dbReference type="Gene3D" id="3.40.640.10">
    <property type="entry name" value="Type I PLP-dependent aspartate aminotransferase-like (Major domain)"/>
    <property type="match status" value="1"/>
</dbReference>
<dbReference type="STRING" id="27342.A0A0H2RKV2"/>
<dbReference type="GO" id="GO:0030170">
    <property type="term" value="F:pyridoxal phosphate binding"/>
    <property type="evidence" value="ECO:0007669"/>
    <property type="project" value="UniProtKB-UniRule"/>
</dbReference>
<dbReference type="EC" id="3.7.1.3" evidence="4 5"/>
<comment type="cofactor">
    <cofactor evidence="4 5">
        <name>pyridoxal 5'-phosphate</name>
        <dbReference type="ChEBI" id="CHEBI:597326"/>
    </cofactor>
</comment>
<dbReference type="GO" id="GO:0097053">
    <property type="term" value="P:L-kynurenine catabolic process"/>
    <property type="evidence" value="ECO:0007669"/>
    <property type="project" value="UniProtKB-UniRule"/>
</dbReference>
<keyword evidence="8" id="KW-1185">Reference proteome</keyword>
<dbReference type="GO" id="GO:0030429">
    <property type="term" value="F:kynureninase activity"/>
    <property type="evidence" value="ECO:0007669"/>
    <property type="project" value="UniProtKB-UniRule"/>
</dbReference>
<dbReference type="PANTHER" id="PTHR14084">
    <property type="entry name" value="KYNURENINASE"/>
    <property type="match status" value="1"/>
</dbReference>
<dbReference type="GO" id="GO:0019805">
    <property type="term" value="P:quinolinate biosynthetic process"/>
    <property type="evidence" value="ECO:0007669"/>
    <property type="project" value="UniProtKB-UniRule"/>
</dbReference>
<dbReference type="Gene3D" id="3.90.1150.10">
    <property type="entry name" value="Aspartate Aminotransferase, domain 1"/>
    <property type="match status" value="1"/>
</dbReference>
<feature type="binding site" evidence="4">
    <location>
        <position position="229"/>
    </location>
    <ligand>
        <name>pyridoxal 5'-phosphate</name>
        <dbReference type="ChEBI" id="CHEBI:597326"/>
    </ligand>
</feature>
<feature type="modified residue" description="N6-(pyridoxal phosphate)lysine" evidence="4">
    <location>
        <position position="252"/>
    </location>
</feature>
<keyword evidence="2 4" id="KW-0378">Hydrolase</keyword>
<dbReference type="HAMAP" id="MF_01970">
    <property type="entry name" value="Kynureninase"/>
    <property type="match status" value="1"/>
</dbReference>
<dbReference type="Proteomes" id="UP000053477">
    <property type="component" value="Unassembled WGS sequence"/>
</dbReference>
<organism evidence="7 8">
    <name type="scientific">Schizopora paradoxa</name>
    <dbReference type="NCBI Taxonomy" id="27342"/>
    <lineage>
        <taxon>Eukaryota</taxon>
        <taxon>Fungi</taxon>
        <taxon>Dikarya</taxon>
        <taxon>Basidiomycota</taxon>
        <taxon>Agaricomycotina</taxon>
        <taxon>Agaricomycetes</taxon>
        <taxon>Hymenochaetales</taxon>
        <taxon>Schizoporaceae</taxon>
        <taxon>Schizopora</taxon>
    </lineage>
</organism>
<dbReference type="PIRSF" id="PIRSF038800">
    <property type="entry name" value="KYNU"/>
    <property type="match status" value="1"/>
</dbReference>
<dbReference type="InterPro" id="IPR015421">
    <property type="entry name" value="PyrdxlP-dep_Trfase_major"/>
</dbReference>
<gene>
    <name evidence="4" type="primary">BNA5</name>
    <name evidence="7" type="ORF">SCHPADRAFT_915571</name>
</gene>
<protein>
    <recommendedName>
        <fullName evidence="4 5">Kynureninase</fullName>
        <ecNumber evidence="4 5">3.7.1.3</ecNumber>
    </recommendedName>
    <alternativeName>
        <fullName evidence="4">Biosynthesis of nicotinic acid protein 5</fullName>
    </alternativeName>
    <alternativeName>
        <fullName evidence="4">L-kynurenine hydrolase</fullName>
    </alternativeName>
</protein>
<evidence type="ECO:0000256" key="5">
    <source>
        <dbReference type="PIRNR" id="PIRNR038800"/>
    </source>
</evidence>
<evidence type="ECO:0000256" key="1">
    <source>
        <dbReference type="ARBA" id="ARBA00022642"/>
    </source>
</evidence>
<dbReference type="InParanoid" id="A0A0H2RKV2"/>
<comment type="similarity">
    <text evidence="4 5">Belongs to the kynureninase family.</text>
</comment>
<dbReference type="AlphaFoldDB" id="A0A0H2RKV2"/>
<evidence type="ECO:0000313" key="8">
    <source>
        <dbReference type="Proteomes" id="UP000053477"/>
    </source>
</evidence>
<dbReference type="InterPro" id="IPR015422">
    <property type="entry name" value="PyrdxlP-dep_Trfase_small"/>
</dbReference>
<dbReference type="OrthoDB" id="5978656at2759"/>
<dbReference type="Pfam" id="PF22580">
    <property type="entry name" value="KYNU_C"/>
    <property type="match status" value="1"/>
</dbReference>
<feature type="binding site" evidence="4">
    <location>
        <position position="114"/>
    </location>
    <ligand>
        <name>pyridoxal 5'-phosphate</name>
        <dbReference type="ChEBI" id="CHEBI:597326"/>
    </ligand>
</feature>
<feature type="binding site" evidence="4">
    <location>
        <position position="113"/>
    </location>
    <ligand>
        <name>pyridoxal 5'-phosphate</name>
        <dbReference type="ChEBI" id="CHEBI:597326"/>
    </ligand>
</feature>
<name>A0A0H2RKV2_9AGAM</name>
<dbReference type="InterPro" id="IPR015424">
    <property type="entry name" value="PyrdxlP-dep_Trfase"/>
</dbReference>
<evidence type="ECO:0000256" key="2">
    <source>
        <dbReference type="ARBA" id="ARBA00022801"/>
    </source>
</evidence>
<comment type="catalytic activity">
    <reaction evidence="5">
        <text>3-hydroxy-L-kynurenine + H2O = 3-hydroxyanthranilate + L-alanine + H(+)</text>
        <dbReference type="Rhea" id="RHEA:25143"/>
        <dbReference type="ChEBI" id="CHEBI:15377"/>
        <dbReference type="ChEBI" id="CHEBI:15378"/>
        <dbReference type="ChEBI" id="CHEBI:36559"/>
        <dbReference type="ChEBI" id="CHEBI:57972"/>
        <dbReference type="ChEBI" id="CHEBI:58125"/>
        <dbReference type="EC" id="3.7.1.3"/>
    </reaction>
</comment>
<dbReference type="FunFam" id="3.40.640.10:FF:000031">
    <property type="entry name" value="Kynureninase"/>
    <property type="match status" value="1"/>
</dbReference>
<comment type="subcellular location">
    <subcellularLocation>
        <location evidence="4 5">Cytoplasm</location>
    </subcellularLocation>
</comment>
<evidence type="ECO:0000256" key="4">
    <source>
        <dbReference type="HAMAP-Rule" id="MF_03017"/>
    </source>
</evidence>
<proteinExistence type="inferred from homology"/>
<comment type="catalytic activity">
    <reaction evidence="4 5">
        <text>L-kynurenine + H2O = anthranilate + L-alanine + H(+)</text>
        <dbReference type="Rhea" id="RHEA:16813"/>
        <dbReference type="ChEBI" id="CHEBI:15377"/>
        <dbReference type="ChEBI" id="CHEBI:15378"/>
        <dbReference type="ChEBI" id="CHEBI:16567"/>
        <dbReference type="ChEBI" id="CHEBI:57959"/>
        <dbReference type="ChEBI" id="CHEBI:57972"/>
        <dbReference type="EC" id="3.7.1.3"/>
    </reaction>
</comment>
<dbReference type="PANTHER" id="PTHR14084:SF0">
    <property type="entry name" value="KYNURENINASE"/>
    <property type="match status" value="1"/>
</dbReference>
<feature type="domain" description="Aminotransferase class V" evidence="6">
    <location>
        <begin position="161"/>
        <end position="278"/>
    </location>
</feature>
<dbReference type="Pfam" id="PF00266">
    <property type="entry name" value="Aminotran_5"/>
    <property type="match status" value="1"/>
</dbReference>
<dbReference type="NCBIfam" id="TIGR01814">
    <property type="entry name" value="kynureninase"/>
    <property type="match status" value="1"/>
</dbReference>
<accession>A0A0H2RKV2</accession>
<feature type="binding site" evidence="4">
    <location>
        <position position="281"/>
    </location>
    <ligand>
        <name>pyridoxal 5'-phosphate</name>
        <dbReference type="ChEBI" id="CHEBI:597326"/>
    </ligand>
</feature>
<dbReference type="EMBL" id="KQ085974">
    <property type="protein sequence ID" value="KLO12610.1"/>
    <property type="molecule type" value="Genomic_DNA"/>
</dbReference>
<feature type="binding site" evidence="4">
    <location>
        <position position="226"/>
    </location>
    <ligand>
        <name>pyridoxal 5'-phosphate</name>
        <dbReference type="ChEBI" id="CHEBI:597326"/>
    </ligand>
</feature>
<dbReference type="UniPathway" id="UPA00334">
    <property type="reaction ID" value="UER00455"/>
</dbReference>
<dbReference type="GO" id="GO:0043420">
    <property type="term" value="P:anthranilate metabolic process"/>
    <property type="evidence" value="ECO:0007669"/>
    <property type="project" value="UniProtKB-UniRule"/>
</dbReference>
<dbReference type="GO" id="GO:0034354">
    <property type="term" value="P:'de novo' NAD+ biosynthetic process from L-tryptophan"/>
    <property type="evidence" value="ECO:0007669"/>
    <property type="project" value="UniProtKB-UniRule"/>
</dbReference>
<dbReference type="UniPathway" id="UPA00253">
    <property type="reaction ID" value="UER00329"/>
</dbReference>
<comment type="caution">
    <text evidence="4">Lacks conserved residue(s) required for the propagation of feature annotation.</text>
</comment>
<feature type="binding site" evidence="4">
    <location>
        <begin position="141"/>
        <end position="144"/>
    </location>
    <ligand>
        <name>pyridoxal 5'-phosphate</name>
        <dbReference type="ChEBI" id="CHEBI:597326"/>
    </ligand>
</feature>
<comment type="function">
    <text evidence="4 5">Catalyzes the cleavage of L-kynurenine (L-Kyn) and L-3-hydroxykynurenine (L-3OHKyn) into anthranilic acid (AA) and 3-hydroxyanthranilic acid (3-OHAA), respectively.</text>
</comment>
<dbReference type="InterPro" id="IPR000192">
    <property type="entry name" value="Aminotrans_V_dom"/>
</dbReference>
<comment type="pathway">
    <text evidence="4 5">Cofactor biosynthesis; NAD(+) biosynthesis; quinolinate from L-kynurenine: step 2/3.</text>
</comment>
<comment type="subunit">
    <text evidence="4 5">Homodimer.</text>
</comment>
<dbReference type="GO" id="GO:0005737">
    <property type="term" value="C:cytoplasm"/>
    <property type="evidence" value="ECO:0007669"/>
    <property type="project" value="UniProtKB-SubCell"/>
</dbReference>
<evidence type="ECO:0000313" key="7">
    <source>
        <dbReference type="EMBL" id="KLO12610.1"/>
    </source>
</evidence>
<comment type="pathway">
    <text evidence="4 5">Amino-acid degradation; L-kynurenine degradation; L-alanine and anthranilate from L-kynurenine: step 1/1.</text>
</comment>
<evidence type="ECO:0000256" key="3">
    <source>
        <dbReference type="ARBA" id="ARBA00022898"/>
    </source>
</evidence>
<dbReference type="InterPro" id="IPR010111">
    <property type="entry name" value="Kynureninase"/>
</dbReference>
<dbReference type="GO" id="GO:0019441">
    <property type="term" value="P:L-tryptophan catabolic process to kynurenine"/>
    <property type="evidence" value="ECO:0007669"/>
    <property type="project" value="TreeGrafter"/>
</dbReference>
<evidence type="ECO:0000259" key="6">
    <source>
        <dbReference type="Pfam" id="PF00266"/>
    </source>
</evidence>
<feature type="binding site" evidence="4">
    <location>
        <position position="309"/>
    </location>
    <ligand>
        <name>pyridoxal 5'-phosphate</name>
        <dbReference type="ChEBI" id="CHEBI:597326"/>
    </ligand>
</feature>